<comment type="caution">
    <text evidence="1">The sequence shown here is derived from an EMBL/GenBank/DDBJ whole genome shotgun (WGS) entry which is preliminary data.</text>
</comment>
<dbReference type="Proteomes" id="UP001433268">
    <property type="component" value="Unassembled WGS sequence"/>
</dbReference>
<dbReference type="EMBL" id="JAQQWN010000010">
    <property type="protein sequence ID" value="KAK8062152.1"/>
    <property type="molecule type" value="Genomic_DNA"/>
</dbReference>
<evidence type="ECO:0000313" key="1">
    <source>
        <dbReference type="EMBL" id="KAK8062152.1"/>
    </source>
</evidence>
<keyword evidence="1" id="KW-0808">Transferase</keyword>
<dbReference type="RefSeq" id="XP_066660751.1">
    <property type="nucleotide sequence ID" value="XM_066818563.1"/>
</dbReference>
<keyword evidence="2" id="KW-1185">Reference proteome</keyword>
<name>A0ABR1UTX8_9PEZI</name>
<reference evidence="1 2" key="1">
    <citation type="submission" date="2023-01" db="EMBL/GenBank/DDBJ databases">
        <title>Analysis of 21 Apiospora genomes using comparative genomics revels a genus with tremendous synthesis potential of carbohydrate active enzymes and secondary metabolites.</title>
        <authorList>
            <person name="Sorensen T."/>
        </authorList>
    </citation>
    <scope>NUCLEOTIDE SEQUENCE [LARGE SCALE GENOMIC DNA]</scope>
    <source>
        <strain evidence="1 2">CBS 114990</strain>
    </source>
</reference>
<dbReference type="GeneID" id="92051623"/>
<sequence>MVVEHTARNEDEVLTVPLRSDVWSLGAVFSELIIWLAEGIDGIDNFEKRRKQETSTLPGFRGSGFETCFHNGVKRLNCVDEIHTESLGLLIRLDNITPLIKRLTEDYMLVHMENRLDAKPLFQFFVNEIAKLPPIPN</sequence>
<protein>
    <submittedName>
        <fullName evidence="1">Serine/threonine protein kinase</fullName>
    </submittedName>
</protein>
<keyword evidence="1" id="KW-0418">Kinase</keyword>
<gene>
    <name evidence="1" type="ORF">PG997_014249</name>
</gene>
<keyword evidence="1" id="KW-0723">Serine/threonine-protein kinase</keyword>
<organism evidence="1 2">
    <name type="scientific">Apiospora hydei</name>
    <dbReference type="NCBI Taxonomy" id="1337664"/>
    <lineage>
        <taxon>Eukaryota</taxon>
        <taxon>Fungi</taxon>
        <taxon>Dikarya</taxon>
        <taxon>Ascomycota</taxon>
        <taxon>Pezizomycotina</taxon>
        <taxon>Sordariomycetes</taxon>
        <taxon>Xylariomycetidae</taxon>
        <taxon>Amphisphaeriales</taxon>
        <taxon>Apiosporaceae</taxon>
        <taxon>Apiospora</taxon>
    </lineage>
</organism>
<proteinExistence type="predicted"/>
<dbReference type="GO" id="GO:0004674">
    <property type="term" value="F:protein serine/threonine kinase activity"/>
    <property type="evidence" value="ECO:0007669"/>
    <property type="project" value="UniProtKB-KW"/>
</dbReference>
<accession>A0ABR1UTX8</accession>
<evidence type="ECO:0000313" key="2">
    <source>
        <dbReference type="Proteomes" id="UP001433268"/>
    </source>
</evidence>